<comment type="caution">
    <text evidence="2">The sequence shown here is derived from an EMBL/GenBank/DDBJ whole genome shotgun (WGS) entry which is preliminary data.</text>
</comment>
<dbReference type="PANTHER" id="PTHR31635">
    <property type="entry name" value="REVERSE TRANSCRIPTASE DOMAIN-CONTAINING PROTEIN-RELATED"/>
    <property type="match status" value="1"/>
</dbReference>
<name>A0AAV1VIX9_9STRA</name>
<dbReference type="AlphaFoldDB" id="A0AAV1VIX9"/>
<protein>
    <recommendedName>
        <fullName evidence="1">Reverse transcriptase domain-containing protein</fullName>
    </recommendedName>
</protein>
<dbReference type="Pfam" id="PF00078">
    <property type="entry name" value="RVT_1"/>
    <property type="match status" value="1"/>
</dbReference>
<gene>
    <name evidence="2" type="ORF">PM001_LOCUS31259</name>
</gene>
<dbReference type="Proteomes" id="UP001162060">
    <property type="component" value="Unassembled WGS sequence"/>
</dbReference>
<evidence type="ECO:0000313" key="3">
    <source>
        <dbReference type="Proteomes" id="UP001162060"/>
    </source>
</evidence>
<dbReference type="PANTHER" id="PTHR31635:SF196">
    <property type="entry name" value="REVERSE TRANSCRIPTASE DOMAIN-CONTAINING PROTEIN-RELATED"/>
    <property type="match status" value="1"/>
</dbReference>
<reference evidence="2" key="1">
    <citation type="submission" date="2024-01" db="EMBL/GenBank/DDBJ databases">
        <authorList>
            <person name="Webb A."/>
        </authorList>
    </citation>
    <scope>NUCLEOTIDE SEQUENCE</scope>
    <source>
        <strain evidence="2">Pm1</strain>
    </source>
</reference>
<organism evidence="2 3">
    <name type="scientific">Peronospora matthiolae</name>
    <dbReference type="NCBI Taxonomy" id="2874970"/>
    <lineage>
        <taxon>Eukaryota</taxon>
        <taxon>Sar</taxon>
        <taxon>Stramenopiles</taxon>
        <taxon>Oomycota</taxon>
        <taxon>Peronosporomycetes</taxon>
        <taxon>Peronosporales</taxon>
        <taxon>Peronosporaceae</taxon>
        <taxon>Peronospora</taxon>
    </lineage>
</organism>
<feature type="domain" description="Reverse transcriptase" evidence="1">
    <location>
        <begin position="1"/>
        <end position="194"/>
    </location>
</feature>
<evidence type="ECO:0000259" key="1">
    <source>
        <dbReference type="PROSITE" id="PS50878"/>
    </source>
</evidence>
<dbReference type="InterPro" id="IPR000477">
    <property type="entry name" value="RT_dom"/>
</dbReference>
<proteinExistence type="predicted"/>
<dbReference type="EMBL" id="CAKLBY020000340">
    <property type="protein sequence ID" value="CAK7946109.1"/>
    <property type="molecule type" value="Genomic_DNA"/>
</dbReference>
<accession>A0AAV1VIX9</accession>
<evidence type="ECO:0000313" key="2">
    <source>
        <dbReference type="EMBL" id="CAK7946109.1"/>
    </source>
</evidence>
<dbReference type="PROSITE" id="PS50878">
    <property type="entry name" value="RT_POL"/>
    <property type="match status" value="1"/>
</dbReference>
<sequence length="194" mass="21765">MGSFQGEIFATPRMRFQAVNQLYSDTDIPAETVLLDFAKAFDSVVWDALDIVLMHLGFGQNFRRWIEVLFPSTLAYLMFNGRPLSPFELGAGARHGDPLSPALFVLFIEPLLNFLRVQLQAMGLQCGSLTQSVISFADECTGLLYDLRHTKDFLGFVEDFCSATGIRLNKAKTLVQPFFPGPRLLSLYDLNWSA</sequence>